<dbReference type="AlphaFoldDB" id="A0A0N5B0R5"/>
<evidence type="ECO:0000256" key="1">
    <source>
        <dbReference type="SAM" id="MobiDB-lite"/>
    </source>
</evidence>
<accession>A0A0N5B0R5</accession>
<feature type="region of interest" description="Disordered" evidence="1">
    <location>
        <begin position="806"/>
        <end position="872"/>
    </location>
</feature>
<name>A0A0N5B0R5_9BILA</name>
<feature type="compositionally biased region" description="Low complexity" evidence="1">
    <location>
        <begin position="402"/>
        <end position="419"/>
    </location>
</feature>
<feature type="compositionally biased region" description="Pro residues" evidence="1">
    <location>
        <begin position="389"/>
        <end position="401"/>
    </location>
</feature>
<feature type="compositionally biased region" description="Acidic residues" evidence="1">
    <location>
        <begin position="848"/>
        <end position="859"/>
    </location>
</feature>
<feature type="region of interest" description="Disordered" evidence="1">
    <location>
        <begin position="245"/>
        <end position="266"/>
    </location>
</feature>
<keyword evidence="2" id="KW-1185">Reference proteome</keyword>
<feature type="compositionally biased region" description="Low complexity" evidence="1">
    <location>
        <begin position="450"/>
        <end position="459"/>
    </location>
</feature>
<evidence type="ECO:0000313" key="2">
    <source>
        <dbReference type="Proteomes" id="UP000046393"/>
    </source>
</evidence>
<evidence type="ECO:0000313" key="3">
    <source>
        <dbReference type="WBParaSite" id="SMUV_0001086701-mRNA-1"/>
    </source>
</evidence>
<proteinExistence type="predicted"/>
<feature type="region of interest" description="Disordered" evidence="1">
    <location>
        <begin position="450"/>
        <end position="492"/>
    </location>
</feature>
<feature type="region of interest" description="Disordered" evidence="1">
    <location>
        <begin position="501"/>
        <end position="520"/>
    </location>
</feature>
<feature type="compositionally biased region" description="Low complexity" evidence="1">
    <location>
        <begin position="187"/>
        <end position="203"/>
    </location>
</feature>
<feature type="compositionally biased region" description="Basic residues" evidence="1">
    <location>
        <begin position="826"/>
        <end position="844"/>
    </location>
</feature>
<protein>
    <submittedName>
        <fullName evidence="3">Chromo domain-containing protein</fullName>
    </submittedName>
</protein>
<dbReference type="STRING" id="451379.A0A0N5B0R5"/>
<feature type="region of interest" description="Disordered" evidence="1">
    <location>
        <begin position="187"/>
        <end position="214"/>
    </location>
</feature>
<reference evidence="3" key="1">
    <citation type="submission" date="2017-02" db="UniProtKB">
        <authorList>
            <consortium name="WormBaseParasite"/>
        </authorList>
    </citation>
    <scope>IDENTIFICATION</scope>
</reference>
<dbReference type="WBParaSite" id="SMUV_0001086701-mRNA-1">
    <property type="protein sequence ID" value="SMUV_0001086701-mRNA-1"/>
    <property type="gene ID" value="SMUV_0001086701"/>
</dbReference>
<dbReference type="Proteomes" id="UP000046393">
    <property type="component" value="Unplaced"/>
</dbReference>
<organism evidence="2 3">
    <name type="scientific">Syphacia muris</name>
    <dbReference type="NCBI Taxonomy" id="451379"/>
    <lineage>
        <taxon>Eukaryota</taxon>
        <taxon>Metazoa</taxon>
        <taxon>Ecdysozoa</taxon>
        <taxon>Nematoda</taxon>
        <taxon>Chromadorea</taxon>
        <taxon>Rhabditida</taxon>
        <taxon>Spirurina</taxon>
        <taxon>Oxyuridomorpha</taxon>
        <taxon>Oxyuroidea</taxon>
        <taxon>Oxyuridae</taxon>
        <taxon>Syphacia</taxon>
    </lineage>
</organism>
<feature type="region of interest" description="Disordered" evidence="1">
    <location>
        <begin position="384"/>
        <end position="426"/>
    </location>
</feature>
<sequence>MDEGDDYVPQISQLDYSLVGDGSGVIPNDSNVFTTQSQNLLQYGTSNTLMQQRQMQVMGTMVPSQRQMMPNITQLPPLMPSSAQKPKVTRRRKNAQQNHISDLQRQINQTNIQTPGTSNAMISPQQHQKQKQQQQYMMGNLNSVTNIGGIPQKPMVNPMQQHVQMMEKLGNNAQICQVHDPYHNQQLQQQQQSWYQDHQQPPQSLTYRPASDFIPPQSSYGARPLPQQSYYQQHQEIRFPHPYYQNPGYPSSSQVGNYPISGIRPSVPSPHISSQYYPDQGYYGMHNNHMVRPTEEMSGVGQMAQPHSNHSSTSWQCPNIPEVSGYGKPLQPSQQYSLQMEIRQIEQQLQTMYDIPNRTMQMAHQIEQLQMRLQYLQQCASVGECHNGPAPPPPPPPPQIPDNPAAQSQQQNQQQPVSVMQRGSEVQVSIKPDMPGHTLISVYHQYPSNAPPSVSSSFSQDNANSKDCIPPEPIPSTARNREPSRSTLPSLEQPLSMISSLQNGSNEATDSKLKTSQQSKTEIFDAPIPSAPVEVATTSTQCLPTLSENNTEKPKPTLFEHPSAEAIVDKSLYSLDAKNSKENLLDKPKTLEVISSTSLSKPITKTENVISKDHAALAMTSAVNNEQLCSEEVVNSRKNNEECLLDSKQTKVDYDVKEKTTEESLLQCDSSEVESAGKEQKETGCDQSSTLKKINTSGKQNDLKLTLPDVNTNSSIRESSSGGIYEGLSVSVTNDTKVKEELNDQSAMKVHEGKIEESDVTTAEHKFDTEEKGKDFVKSVDGVNSATIPLVDGADADEKSIASKDVGISRESSAVALEEKETERKHVSKRKIRGRKFIPPKKRRRDEDTSDGCEDEEFVPEQAKRSRKKGRVRRREIDIDPSLLPDGCVEKRRSGRMLGVEKKSYDLQAKWDEMEEELVDNDDNISVKEVRKEEPSEFVVEKIISVRKNGDQPDTYFVKYRNKSVLQVKKISFSIEFILFIHLRRN</sequence>